<dbReference type="Proteomes" id="UP000886689">
    <property type="component" value="Unassembled WGS sequence"/>
</dbReference>
<proteinExistence type="predicted"/>
<evidence type="ECO:0000313" key="4">
    <source>
        <dbReference type="EMBL" id="MBK8523922.1"/>
    </source>
</evidence>
<dbReference type="PANTHER" id="PTHR43080:SF2">
    <property type="entry name" value="CBS DOMAIN-CONTAINING PROTEIN"/>
    <property type="match status" value="1"/>
</dbReference>
<keyword evidence="1 2" id="KW-0129">CBS domain</keyword>
<reference evidence="4" key="1">
    <citation type="submission" date="2020-10" db="EMBL/GenBank/DDBJ databases">
        <title>Connecting structure to function with the recovery of over 1000 high-quality activated sludge metagenome-assembled genomes encoding full-length rRNA genes using long-read sequencing.</title>
        <authorList>
            <person name="Singleton C.M."/>
            <person name="Petriglieri F."/>
            <person name="Kristensen J.M."/>
            <person name="Kirkegaard R.H."/>
            <person name="Michaelsen T.Y."/>
            <person name="Andersen M.H."/>
            <person name="Karst S.M."/>
            <person name="Dueholm M.S."/>
            <person name="Nielsen P.H."/>
            <person name="Albertsen M."/>
        </authorList>
    </citation>
    <scope>NUCLEOTIDE SEQUENCE</scope>
    <source>
        <strain evidence="4">Hirt_18-Q3-R61-65_BATAC.395</strain>
    </source>
</reference>
<evidence type="ECO:0000259" key="3">
    <source>
        <dbReference type="PROSITE" id="PS51371"/>
    </source>
</evidence>
<feature type="domain" description="CBS" evidence="3">
    <location>
        <begin position="9"/>
        <end position="67"/>
    </location>
</feature>
<protein>
    <submittedName>
        <fullName evidence="4">CBS domain-containing protein</fullName>
    </submittedName>
</protein>
<evidence type="ECO:0000256" key="2">
    <source>
        <dbReference type="PROSITE-ProRule" id="PRU00703"/>
    </source>
</evidence>
<accession>A0A9D7K3F6</accession>
<dbReference type="Pfam" id="PF00571">
    <property type="entry name" value="CBS"/>
    <property type="match status" value="2"/>
</dbReference>
<dbReference type="AlphaFoldDB" id="A0A9D7K3F6"/>
<evidence type="ECO:0000256" key="1">
    <source>
        <dbReference type="ARBA" id="ARBA00023122"/>
    </source>
</evidence>
<dbReference type="InterPro" id="IPR044725">
    <property type="entry name" value="CBSX3_CBS_dom"/>
</dbReference>
<dbReference type="InterPro" id="IPR046342">
    <property type="entry name" value="CBS_dom_sf"/>
</dbReference>
<feature type="domain" description="CBS" evidence="3">
    <location>
        <begin position="76"/>
        <end position="132"/>
    </location>
</feature>
<dbReference type="CDD" id="cd04623">
    <property type="entry name" value="CBS_pair_bac_euk"/>
    <property type="match status" value="1"/>
</dbReference>
<dbReference type="PANTHER" id="PTHR43080">
    <property type="entry name" value="CBS DOMAIN-CONTAINING PROTEIN CBSX3, MITOCHONDRIAL"/>
    <property type="match status" value="1"/>
</dbReference>
<dbReference type="InterPro" id="IPR051257">
    <property type="entry name" value="Diverse_CBS-Domain"/>
</dbReference>
<dbReference type="SUPFAM" id="SSF54631">
    <property type="entry name" value="CBS-domain pair"/>
    <property type="match status" value="1"/>
</dbReference>
<name>A0A9D7K3F6_9PROT</name>
<gene>
    <name evidence="4" type="ORF">IPL58_07230</name>
</gene>
<dbReference type="PROSITE" id="PS51371">
    <property type="entry name" value="CBS"/>
    <property type="match status" value="2"/>
</dbReference>
<evidence type="ECO:0000313" key="5">
    <source>
        <dbReference type="Proteomes" id="UP000886689"/>
    </source>
</evidence>
<sequence length="143" mass="15835">MKTLKQLLASKPQSLAAVAPKDTVFHALKVMADNKVGAVLVLEGERLKGIFSERDYARKVILVGKASKETLVEEIMTDKVQYATPQNSIAECMALMTEGHFRHLPVLDENLQVIGVVSIGDLVKETICEQKFIIEQLEHYIAG</sequence>
<dbReference type="EMBL" id="JADJUC010000005">
    <property type="protein sequence ID" value="MBK8523922.1"/>
    <property type="molecule type" value="Genomic_DNA"/>
</dbReference>
<organism evidence="4 5">
    <name type="scientific">Candidatus Proximibacter danicus</name>
    <dbReference type="NCBI Taxonomy" id="2954365"/>
    <lineage>
        <taxon>Bacteria</taxon>
        <taxon>Pseudomonadati</taxon>
        <taxon>Pseudomonadota</taxon>
        <taxon>Betaproteobacteria</taxon>
        <taxon>Candidatus Proximibacter</taxon>
    </lineage>
</organism>
<comment type="caution">
    <text evidence="4">The sequence shown here is derived from an EMBL/GenBank/DDBJ whole genome shotgun (WGS) entry which is preliminary data.</text>
</comment>
<dbReference type="InterPro" id="IPR000644">
    <property type="entry name" value="CBS_dom"/>
</dbReference>
<dbReference type="SMART" id="SM00116">
    <property type="entry name" value="CBS"/>
    <property type="match status" value="2"/>
</dbReference>
<dbReference type="Gene3D" id="3.10.580.10">
    <property type="entry name" value="CBS-domain"/>
    <property type="match status" value="1"/>
</dbReference>